<organism evidence="1 2">
    <name type="scientific">Microvirga flocculans</name>
    <dbReference type="NCBI Taxonomy" id="217168"/>
    <lineage>
        <taxon>Bacteria</taxon>
        <taxon>Pseudomonadati</taxon>
        <taxon>Pseudomonadota</taxon>
        <taxon>Alphaproteobacteria</taxon>
        <taxon>Hyphomicrobiales</taxon>
        <taxon>Methylobacteriaceae</taxon>
        <taxon>Microvirga</taxon>
    </lineage>
</organism>
<dbReference type="RefSeq" id="WP_027316043.1">
    <property type="nucleotide sequence ID" value="NZ_JACIDC010000018.1"/>
</dbReference>
<reference evidence="1 2" key="1">
    <citation type="submission" date="2020-08" db="EMBL/GenBank/DDBJ databases">
        <title>Genomic Encyclopedia of Type Strains, Phase IV (KMG-IV): sequencing the most valuable type-strain genomes for metagenomic binning, comparative biology and taxonomic classification.</title>
        <authorList>
            <person name="Goeker M."/>
        </authorList>
    </citation>
    <scope>NUCLEOTIDE SEQUENCE [LARGE SCALE GENOMIC DNA]</scope>
    <source>
        <strain evidence="1 2">DSM 15743</strain>
    </source>
</reference>
<sequence>MAAKARIEWIRLGYGPEMDGVAENVIRSIHGAVEIDISTTATAAGQRPVVPEFGTHSRGYALVRGLEGTFVVAWGTDPTAQRLNGKLIKSGEEVPILLKSGELLSFIEVV</sequence>
<accession>A0A7W6IIC8</accession>
<name>A0A7W6IIC8_9HYPH</name>
<keyword evidence="2" id="KW-1185">Reference proteome</keyword>
<dbReference type="Proteomes" id="UP000519439">
    <property type="component" value="Unassembled WGS sequence"/>
</dbReference>
<protein>
    <submittedName>
        <fullName evidence="1">Uncharacterized protein</fullName>
    </submittedName>
</protein>
<dbReference type="EMBL" id="JACIDC010000018">
    <property type="protein sequence ID" value="MBB4041997.1"/>
    <property type="molecule type" value="Genomic_DNA"/>
</dbReference>
<evidence type="ECO:0000313" key="1">
    <source>
        <dbReference type="EMBL" id="MBB4041997.1"/>
    </source>
</evidence>
<evidence type="ECO:0000313" key="2">
    <source>
        <dbReference type="Proteomes" id="UP000519439"/>
    </source>
</evidence>
<proteinExistence type="predicted"/>
<gene>
    <name evidence="1" type="ORF">GGR34_003682</name>
</gene>
<comment type="caution">
    <text evidence="1">The sequence shown here is derived from an EMBL/GenBank/DDBJ whole genome shotgun (WGS) entry which is preliminary data.</text>
</comment>
<dbReference type="AlphaFoldDB" id="A0A7W6IIC8"/>